<reference evidence="1 2" key="1">
    <citation type="submission" date="2012-03" db="EMBL/GenBank/DDBJ databases">
        <title>The Genome Sequence of Bartonella melophagi K-2C.</title>
        <authorList>
            <consortium name="The Broad Institute Genome Sequencing Platform"/>
            <consortium name="The Broad Institute Genome Sequencing Center for Infectious Disease"/>
            <person name="Feldgarden M."/>
            <person name="Kirby J."/>
            <person name="Kosoy M."/>
            <person name="Birtles R."/>
            <person name="Probert W.S."/>
            <person name="Chiaraviglio L."/>
            <person name="Young S.K."/>
            <person name="Zeng Q."/>
            <person name="Gargeya S."/>
            <person name="Fitzgerald M."/>
            <person name="Haas B."/>
            <person name="Abouelleil A."/>
            <person name="Alvarado L."/>
            <person name="Arachchi H.M."/>
            <person name="Berlin A."/>
            <person name="Chapman S.B."/>
            <person name="Gearin G."/>
            <person name="Goldberg J."/>
            <person name="Griggs A."/>
            <person name="Gujja S."/>
            <person name="Hansen M."/>
            <person name="Heiman D."/>
            <person name="Howarth C."/>
            <person name="Larimer J."/>
            <person name="Lui A."/>
            <person name="MacDonald P.J.P."/>
            <person name="McCowen C."/>
            <person name="Montmayeur A."/>
            <person name="Murphy C."/>
            <person name="Neiman D."/>
            <person name="Pearson M."/>
            <person name="Priest M."/>
            <person name="Roberts A."/>
            <person name="Saif S."/>
            <person name="Shea T."/>
            <person name="Sisk P."/>
            <person name="Stolte C."/>
            <person name="Sykes S."/>
            <person name="Wortman J."/>
            <person name="Nusbaum C."/>
            <person name="Birren B."/>
        </authorList>
    </citation>
    <scope>NUCLEOTIDE SEQUENCE [LARGE SCALE GENOMIC DNA]</scope>
    <source>
        <strain evidence="1 2">K-2C</strain>
    </source>
</reference>
<name>J0ZJN5_9HYPH</name>
<dbReference type="AlphaFoldDB" id="J0ZJN5"/>
<keyword evidence="2" id="KW-1185">Reference proteome</keyword>
<proteinExistence type="predicted"/>
<evidence type="ECO:0000313" key="1">
    <source>
        <dbReference type="EMBL" id="EJF88513.1"/>
    </source>
</evidence>
<sequence>MKRVQNITLSRNLIIRKNSKSRIIRKFFQQHCTTIFKKCSYLLNNKIYIVFYSLHKIQNKLNAFNKTLGGG</sequence>
<dbReference type="Proteomes" id="UP000009017">
    <property type="component" value="Unassembled WGS sequence"/>
</dbReference>
<accession>J0ZJN5</accession>
<comment type="caution">
    <text evidence="1">The sequence shown here is derived from an EMBL/GenBank/DDBJ whole genome shotgun (WGS) entry which is preliminary data.</text>
</comment>
<evidence type="ECO:0000313" key="2">
    <source>
        <dbReference type="Proteomes" id="UP000009017"/>
    </source>
</evidence>
<protein>
    <submittedName>
        <fullName evidence="1">Uncharacterized protein</fullName>
    </submittedName>
</protein>
<dbReference type="EMBL" id="AIMA01000020">
    <property type="protein sequence ID" value="EJF88513.1"/>
    <property type="molecule type" value="Genomic_DNA"/>
</dbReference>
<dbReference type="HOGENOM" id="CLU_2731835_0_0_5"/>
<organism evidence="1 2">
    <name type="scientific">Bartonella melophagi K-2C</name>
    <dbReference type="NCBI Taxonomy" id="1094557"/>
    <lineage>
        <taxon>Bacteria</taxon>
        <taxon>Pseudomonadati</taxon>
        <taxon>Pseudomonadota</taxon>
        <taxon>Alphaproteobacteria</taxon>
        <taxon>Hyphomicrobiales</taxon>
        <taxon>Bartonellaceae</taxon>
        <taxon>Bartonella</taxon>
    </lineage>
</organism>
<gene>
    <name evidence="1" type="ORF">ME3_01065</name>
</gene>